<gene>
    <name evidence="5" type="ORF">SIK69_07550</name>
</gene>
<comment type="caution">
    <text evidence="5">The sequence shown here is derived from an EMBL/GenBank/DDBJ whole genome shotgun (WGS) entry which is preliminary data.</text>
</comment>
<organism evidence="5 6">
    <name type="scientific">Scandinavium lactucae</name>
    <dbReference type="NCBI Taxonomy" id="3095028"/>
    <lineage>
        <taxon>Bacteria</taxon>
        <taxon>Pseudomonadati</taxon>
        <taxon>Pseudomonadota</taxon>
        <taxon>Gammaproteobacteria</taxon>
        <taxon>Enterobacterales</taxon>
        <taxon>Enterobacteriaceae</taxon>
        <taxon>Scandinavium</taxon>
    </lineage>
</organism>
<evidence type="ECO:0000256" key="2">
    <source>
        <dbReference type="ARBA" id="ARBA00022741"/>
    </source>
</evidence>
<reference evidence="5 6" key="1">
    <citation type="submission" date="2023-11" db="EMBL/GenBank/DDBJ databases">
        <title>Scandinavium wanjuensis sp. nov., isolated from lettuce South Korea.</title>
        <authorList>
            <person name="Park J."/>
            <person name="Park S."/>
            <person name="Oh K.K."/>
            <person name="Cho G.S."/>
            <person name="Franz C.M.A.P."/>
        </authorList>
    </citation>
    <scope>NUCLEOTIDE SEQUENCE [LARGE SCALE GENOMIC DNA]</scope>
    <source>
        <strain evidence="5 6">V105_6</strain>
    </source>
</reference>
<protein>
    <submittedName>
        <fullName evidence="5">ATPase, T2SS/T4P/T4SS family</fullName>
    </submittedName>
</protein>
<feature type="domain" description="Bacterial type II secretion system protein E" evidence="4">
    <location>
        <begin position="313"/>
        <end position="327"/>
    </location>
</feature>
<sequence>MIVDYVRLTEEAIHNGEWTFYEIEERMLIGRLGEQDFLVSQRSLIDELHILQYELRKLNDIYRHNVVGIAGVNEAVYFKVFELVSLQKQRRIALDISETQKELESILLDAVRLGASDLHITRNDIIAQFEVRVNGLLMPMMQMPSSKCDELVFVLYNVQATTRDTTWNRTIPQSANILYTLNKRSFRFRYAHFPVFGETADCYHAVLRIIPAGMAKGSVANLDKLGVSSEELDDLKKILSNPYGAYIIAGTTGSGKSTTLKNLMEWLQINRYGDRGCFLTVEDPVEYQIYGAKQSSVLSTDGGGFHSAIKSALRRDPDVLMVGEIRDNVSANALAGAVESGHYCFTTVHAGNIVSLLQRLSAMGITKDKLSTPGFVAGLQCQKLVPVICAHCRKSVEISFGGRSMSLYEQNESGCDNCKRTGISGRQLVMEYMRPTYDEMEAISREAWLQVYTFWRKKRITAAGISEGFEIKEKVFAEVLRGRVCATWFSLEFGDIEQGDMEVILGKI</sequence>
<keyword evidence="2" id="KW-0547">Nucleotide-binding</keyword>
<dbReference type="PROSITE" id="PS00662">
    <property type="entry name" value="T2SP_E"/>
    <property type="match status" value="1"/>
</dbReference>
<accession>A0ABU4QL71</accession>
<dbReference type="CDD" id="cd01129">
    <property type="entry name" value="PulE-GspE-like"/>
    <property type="match status" value="1"/>
</dbReference>
<keyword evidence="3" id="KW-0067">ATP-binding</keyword>
<evidence type="ECO:0000256" key="3">
    <source>
        <dbReference type="ARBA" id="ARBA00022840"/>
    </source>
</evidence>
<keyword evidence="6" id="KW-1185">Reference proteome</keyword>
<evidence type="ECO:0000313" key="6">
    <source>
        <dbReference type="Proteomes" id="UP001275664"/>
    </source>
</evidence>
<evidence type="ECO:0000256" key="1">
    <source>
        <dbReference type="ARBA" id="ARBA00006611"/>
    </source>
</evidence>
<dbReference type="Gene3D" id="3.40.50.300">
    <property type="entry name" value="P-loop containing nucleotide triphosphate hydrolases"/>
    <property type="match status" value="1"/>
</dbReference>
<proteinExistence type="inferred from homology"/>
<dbReference type="PANTHER" id="PTHR30258:SF1">
    <property type="entry name" value="PROTEIN TRANSPORT PROTEIN HOFB HOMOLOG"/>
    <property type="match status" value="1"/>
</dbReference>
<comment type="similarity">
    <text evidence="1">Belongs to the GSP E family.</text>
</comment>
<dbReference type="InterPro" id="IPR027417">
    <property type="entry name" value="P-loop_NTPase"/>
</dbReference>
<dbReference type="EMBL" id="JAWXRD010000009">
    <property type="protein sequence ID" value="MDX6040051.1"/>
    <property type="molecule type" value="Genomic_DNA"/>
</dbReference>
<dbReference type="Proteomes" id="UP001275664">
    <property type="component" value="Unassembled WGS sequence"/>
</dbReference>
<dbReference type="PANTHER" id="PTHR30258">
    <property type="entry name" value="TYPE II SECRETION SYSTEM PROTEIN GSPE-RELATED"/>
    <property type="match status" value="1"/>
</dbReference>
<evidence type="ECO:0000259" key="4">
    <source>
        <dbReference type="PROSITE" id="PS00662"/>
    </source>
</evidence>
<dbReference type="Pfam" id="PF00437">
    <property type="entry name" value="T2SSE"/>
    <property type="match status" value="1"/>
</dbReference>
<evidence type="ECO:0000313" key="5">
    <source>
        <dbReference type="EMBL" id="MDX6040051.1"/>
    </source>
</evidence>
<dbReference type="InterPro" id="IPR001482">
    <property type="entry name" value="T2SS/T4SS_dom"/>
</dbReference>
<name>A0ABU4QL71_9ENTR</name>
<dbReference type="Gene3D" id="3.30.450.90">
    <property type="match status" value="1"/>
</dbReference>
<dbReference type="SUPFAM" id="SSF52540">
    <property type="entry name" value="P-loop containing nucleoside triphosphate hydrolases"/>
    <property type="match status" value="1"/>
</dbReference>
<dbReference type="RefSeq" id="WP_319785782.1">
    <property type="nucleotide sequence ID" value="NZ_JAWXRD010000009.1"/>
</dbReference>